<name>A0ACC4BBC2_POPAL</name>
<reference evidence="1 2" key="1">
    <citation type="journal article" date="2024" name="Plant Biotechnol. J.">
        <title>Genome and CRISPR/Cas9 system of a widespread forest tree (Populus alba) in the world.</title>
        <authorList>
            <person name="Liu Y.J."/>
            <person name="Jiang P.F."/>
            <person name="Han X.M."/>
            <person name="Li X.Y."/>
            <person name="Wang H.M."/>
            <person name="Wang Y.J."/>
            <person name="Wang X.X."/>
            <person name="Zeng Q.Y."/>
        </authorList>
    </citation>
    <scope>NUCLEOTIDE SEQUENCE [LARGE SCALE GENOMIC DNA]</scope>
    <source>
        <strain evidence="2">cv. PAL-ZL1</strain>
    </source>
</reference>
<gene>
    <name evidence="1" type="ORF">D5086_023820</name>
</gene>
<comment type="caution">
    <text evidence="1">The sequence shown here is derived from an EMBL/GenBank/DDBJ whole genome shotgun (WGS) entry which is preliminary data.</text>
</comment>
<accession>A0ACC4BBC2</accession>
<protein>
    <submittedName>
        <fullName evidence="1">Uncharacterized protein</fullName>
    </submittedName>
</protein>
<sequence length="278" mass="30837">MPSSSSSSPNPSTMLKPEVGPDSLPREAPVIAYTEKIIEEEQLQLRKYIEENYSKIRDVEIKLANLTLKQVALEHMRKKIEMSTERIRVARLKEEEAQKSLGVLEAATKVVKGEEEIKQKCEDLNHLVRSSLNEVLNFTTSYCLLVQDHGYFLGVEDDNKWAKKRHLIQKLLKVCTCGYPWDGKPMGPAPNNPAQDASIPFSIETGAGVAENAPHHANGGNVQVMNEQNQQPNVEVEGRGKKKVHFQGRGRRIGAVPKGGGFAQPGWTVAGFDVDGRS</sequence>
<keyword evidence="2" id="KW-1185">Reference proteome</keyword>
<proteinExistence type="predicted"/>
<evidence type="ECO:0000313" key="2">
    <source>
        <dbReference type="Proteomes" id="UP000309997"/>
    </source>
</evidence>
<dbReference type="EMBL" id="RCHU02000012">
    <property type="protein sequence ID" value="KAL3575719.1"/>
    <property type="molecule type" value="Genomic_DNA"/>
</dbReference>
<dbReference type="Proteomes" id="UP000309997">
    <property type="component" value="Unassembled WGS sequence"/>
</dbReference>
<organism evidence="1 2">
    <name type="scientific">Populus alba</name>
    <name type="common">White poplar</name>
    <dbReference type="NCBI Taxonomy" id="43335"/>
    <lineage>
        <taxon>Eukaryota</taxon>
        <taxon>Viridiplantae</taxon>
        <taxon>Streptophyta</taxon>
        <taxon>Embryophyta</taxon>
        <taxon>Tracheophyta</taxon>
        <taxon>Spermatophyta</taxon>
        <taxon>Magnoliopsida</taxon>
        <taxon>eudicotyledons</taxon>
        <taxon>Gunneridae</taxon>
        <taxon>Pentapetalae</taxon>
        <taxon>rosids</taxon>
        <taxon>fabids</taxon>
        <taxon>Malpighiales</taxon>
        <taxon>Salicaceae</taxon>
        <taxon>Saliceae</taxon>
        <taxon>Populus</taxon>
    </lineage>
</organism>
<evidence type="ECO:0000313" key="1">
    <source>
        <dbReference type="EMBL" id="KAL3575719.1"/>
    </source>
</evidence>